<evidence type="ECO:0000313" key="2">
    <source>
        <dbReference type="Proteomes" id="UP000006873"/>
    </source>
</evidence>
<accession>E3GKH9</accession>
<evidence type="ECO:0000313" key="1">
    <source>
        <dbReference type="EMBL" id="ADO35986.1"/>
    </source>
</evidence>
<reference key="1">
    <citation type="submission" date="2010-09" db="EMBL/GenBank/DDBJ databases">
        <authorList>
            <person name="Roh H."/>
            <person name="Ko H.-J."/>
            <person name="Kim D."/>
            <person name="Choi D.G."/>
            <person name="Park S."/>
            <person name="Kim S."/>
            <person name="Kim K.H."/>
            <person name="Chang I.S."/>
            <person name="Choi I.-G."/>
        </authorList>
    </citation>
    <scope>NUCLEOTIDE SEQUENCE</scope>
    <source>
        <strain>KIST612</strain>
    </source>
</reference>
<dbReference type="HOGENOM" id="CLU_3418905_0_0_9"/>
<gene>
    <name evidence="1" type="ordered locus">ELI_0995</name>
</gene>
<keyword evidence="2" id="KW-1185">Reference proteome</keyword>
<sequence length="25" mass="2845">MWAPFIMVGGGGSVFIFWEKDNEKV</sequence>
<reference evidence="1 2" key="2">
    <citation type="journal article" date="2011" name="J. Bacteriol.">
        <title>Complete genome sequence of a carbon monoxide-utilizing acetogen, Eubacterium limosum KIST612.</title>
        <authorList>
            <person name="Roh H."/>
            <person name="Ko H.J."/>
            <person name="Kim D."/>
            <person name="Choi D.G."/>
            <person name="Park S."/>
            <person name="Kim S."/>
            <person name="Chang I.S."/>
            <person name="Choi I.G."/>
        </authorList>
    </citation>
    <scope>NUCLEOTIDE SEQUENCE [LARGE SCALE GENOMIC DNA]</scope>
    <source>
        <strain evidence="1 2">KIST612</strain>
    </source>
</reference>
<dbReference type="AlphaFoldDB" id="E3GKH9"/>
<protein>
    <submittedName>
        <fullName evidence="1">Uncharacterized protein</fullName>
    </submittedName>
</protein>
<name>E3GKH9_9FIRM</name>
<proteinExistence type="predicted"/>
<dbReference type="Proteomes" id="UP000006873">
    <property type="component" value="Chromosome"/>
</dbReference>
<organism evidence="1 2">
    <name type="scientific">Eubacterium callanderi</name>
    <dbReference type="NCBI Taxonomy" id="53442"/>
    <lineage>
        <taxon>Bacteria</taxon>
        <taxon>Bacillati</taxon>
        <taxon>Bacillota</taxon>
        <taxon>Clostridia</taxon>
        <taxon>Eubacteriales</taxon>
        <taxon>Eubacteriaceae</taxon>
        <taxon>Eubacterium</taxon>
    </lineage>
</organism>
<dbReference type="EMBL" id="CP002273">
    <property type="protein sequence ID" value="ADO35986.1"/>
    <property type="molecule type" value="Genomic_DNA"/>
</dbReference>
<dbReference type="KEGG" id="elm:ELI_0995"/>